<dbReference type="Gene3D" id="3.30.110.40">
    <property type="entry name" value="TusA-like domain"/>
    <property type="match status" value="1"/>
</dbReference>
<dbReference type="Gene3D" id="3.40.1260.10">
    <property type="entry name" value="DsrEFH-like"/>
    <property type="match status" value="1"/>
</dbReference>
<dbReference type="InterPro" id="IPR001455">
    <property type="entry name" value="TusA-like"/>
</dbReference>
<dbReference type="Pfam" id="PF01206">
    <property type="entry name" value="TusA"/>
    <property type="match status" value="1"/>
</dbReference>
<protein>
    <submittedName>
        <fullName evidence="2">Selenium metabolism protein YedF</fullName>
    </submittedName>
</protein>
<proteinExistence type="predicted"/>
<dbReference type="NCBIfam" id="TIGR03527">
    <property type="entry name" value="selenium_YedF"/>
    <property type="match status" value="1"/>
</dbReference>
<keyword evidence="3" id="KW-1185">Reference proteome</keyword>
<dbReference type="EMBL" id="FOWD01000008">
    <property type="protein sequence ID" value="SFO06611.1"/>
    <property type="molecule type" value="Genomic_DNA"/>
</dbReference>
<accession>A0A1I5E688</accession>
<dbReference type="SUPFAM" id="SSF64307">
    <property type="entry name" value="SirA-like"/>
    <property type="match status" value="1"/>
</dbReference>
<dbReference type="InterPro" id="IPR036868">
    <property type="entry name" value="TusA-like_sf"/>
</dbReference>
<dbReference type="CDD" id="cd03421">
    <property type="entry name" value="SirA_like_N"/>
    <property type="match status" value="1"/>
</dbReference>
<dbReference type="InterPro" id="IPR019870">
    <property type="entry name" value="Se_metab_YedF"/>
</dbReference>
<gene>
    <name evidence="2" type="ORF">SAMN04489757_10823</name>
</gene>
<dbReference type="OrthoDB" id="9801500at2"/>
<dbReference type="SUPFAM" id="SSF75169">
    <property type="entry name" value="DsrEFH-like"/>
    <property type="match status" value="1"/>
</dbReference>
<evidence type="ECO:0000259" key="1">
    <source>
        <dbReference type="PROSITE" id="PS01148"/>
    </source>
</evidence>
<name>A0A1I5E688_9FIRM</name>
<dbReference type="Pfam" id="PF02635">
    <property type="entry name" value="DsrE"/>
    <property type="match status" value="1"/>
</dbReference>
<dbReference type="InterPro" id="IPR003787">
    <property type="entry name" value="Sulphur_relay_DsrE/F-like"/>
</dbReference>
<organism evidence="2 3">
    <name type="scientific">Anaerocolumna aminovalerica</name>
    <dbReference type="NCBI Taxonomy" id="1527"/>
    <lineage>
        <taxon>Bacteria</taxon>
        <taxon>Bacillati</taxon>
        <taxon>Bacillota</taxon>
        <taxon>Clostridia</taxon>
        <taxon>Lachnospirales</taxon>
        <taxon>Lachnospiraceae</taxon>
        <taxon>Anaerocolumna</taxon>
    </lineage>
</organism>
<feature type="domain" description="UPF0033" evidence="1">
    <location>
        <begin position="5"/>
        <end position="29"/>
    </location>
</feature>
<reference evidence="2 3" key="1">
    <citation type="submission" date="2016-10" db="EMBL/GenBank/DDBJ databases">
        <authorList>
            <person name="de Groot N.N."/>
        </authorList>
    </citation>
    <scope>NUCLEOTIDE SEQUENCE [LARGE SCALE GENOMIC DNA]</scope>
    <source>
        <strain evidence="2 3">DSM 1283</strain>
    </source>
</reference>
<sequence>MSKLVDAIGQACPIPVIMTKKEIDNGEEGIITKVDNKIAVENLKKLAATTGFEVEVKEEGGLYTVALSKECKECNAMLEELEQQKPVPKADYAVFIGKDYIGEGDPELGKNLMRMFLYTLTESADLPSYILFMNGGVKLPTLDEQAVDHIIKLKEKGVEVLVCGACLNFYKITEELKVGQVSNMYEILDKMQKAGKVISF</sequence>
<dbReference type="Proteomes" id="UP000198806">
    <property type="component" value="Unassembled WGS sequence"/>
</dbReference>
<evidence type="ECO:0000313" key="2">
    <source>
        <dbReference type="EMBL" id="SFO06611.1"/>
    </source>
</evidence>
<dbReference type="RefSeq" id="WP_091685360.1">
    <property type="nucleotide sequence ID" value="NZ_BAABFM010000072.1"/>
</dbReference>
<dbReference type="STRING" id="1527.SAMN04489757_10823"/>
<dbReference type="AlphaFoldDB" id="A0A1I5E688"/>
<dbReference type="PROSITE" id="PS01148">
    <property type="entry name" value="UPF0033"/>
    <property type="match status" value="1"/>
</dbReference>
<evidence type="ECO:0000313" key="3">
    <source>
        <dbReference type="Proteomes" id="UP000198806"/>
    </source>
</evidence>
<dbReference type="InterPro" id="IPR027396">
    <property type="entry name" value="DsrEFH-like"/>
</dbReference>